<feature type="chain" id="PRO_5032860184" evidence="1">
    <location>
        <begin position="37"/>
        <end position="786"/>
    </location>
</feature>
<evidence type="ECO:0000313" key="3">
    <source>
        <dbReference type="Proteomes" id="UP000650467"/>
    </source>
</evidence>
<comment type="caution">
    <text evidence="2">The sequence shown here is derived from an EMBL/GenBank/DDBJ whole genome shotgun (WGS) entry which is preliminary data.</text>
</comment>
<evidence type="ECO:0000313" key="2">
    <source>
        <dbReference type="EMBL" id="KAG2427822.1"/>
    </source>
</evidence>
<reference evidence="2" key="1">
    <citation type="journal article" date="2020" name="bioRxiv">
        <title>Comparative genomics of Chlamydomonas.</title>
        <authorList>
            <person name="Craig R.J."/>
            <person name="Hasan A.R."/>
            <person name="Ness R.W."/>
            <person name="Keightley P.D."/>
        </authorList>
    </citation>
    <scope>NUCLEOTIDE SEQUENCE</scope>
    <source>
        <strain evidence="2">SAG 7.73</strain>
    </source>
</reference>
<dbReference type="Proteomes" id="UP000650467">
    <property type="component" value="Unassembled WGS sequence"/>
</dbReference>
<proteinExistence type="predicted"/>
<evidence type="ECO:0000256" key="1">
    <source>
        <dbReference type="SAM" id="SignalP"/>
    </source>
</evidence>
<keyword evidence="1" id="KW-0732">Signal</keyword>
<gene>
    <name evidence="2" type="ORF">HXX76_012144</name>
</gene>
<accession>A0A835SIJ5</accession>
<feature type="signal peptide" evidence="1">
    <location>
        <begin position="1"/>
        <end position="36"/>
    </location>
</feature>
<name>A0A835SIJ5_CHLIN</name>
<protein>
    <submittedName>
        <fullName evidence="2">Uncharacterized protein</fullName>
    </submittedName>
</protein>
<sequence length="786" mass="83014">MARRAQQARSGWGFWRALLRAAALVWGLLAIPAAKAQGCAKPNLFCSHVGSTYTGDVDCDGDGLNDHICFDVLGRRWAILSTTAPACPDGLGVAPVSACPTVFSRQVIQPGCPFVSGYLAVPDRDFTNYMLDINNQGWAVFPNETPLQLGDRCTADPSCLGFNSRGEIKFLYDPNRTFGTVAASGLCSYVKLKGPDVCPNVPKDYAVAPGMNTDGSLLTSWSDTTTMASDCNQNCDCKAFSTQYQKLVSDLTAANYGFVPAGCEGLMVKTSGCGGYYWNNYGDPMANALVDGTGPYCMRPVNGFCDFNKDVYLYVTDCDGDGIRDLVCKTPSNPTEAKVVLSSKGCTVTAAAPADCPAILNMPTPSGRDCPFHINFCEGYKVSYISTDCDGDGFRDWACSGNGRLFTARSSDGCRRVNLDALDPASRNLCPDAFGVNTITGSSDQFRLTVTRMSPLGEVAVNEEVVFMTYGTHCCQDTPTWYSIDDGSTATPAALPRQGYYFPGPGSGTYRELRFKFNSTGVQTVTFRFYSTQFADTPVYTVSTSVKVATASISLALSSTTAWAGLPSLAITSASVWNLTPGRTYYYSVDPGLGSAAAAVLVGKRFPFVAAPTLANGTSVTSILSQLQSALAPDQLMYAYAGPRTVTLQVFLDAAGARPAIASAAMDVQVRGAVLVPSVTRATVGTPALVFTTVGVVNVTTAAATLYYTLDLDQGSTSSVLNPAPFTVPAGGSGTIPAVSGLSAQALKYLTAGSKTLTLSIYINSSSSSLLSRSTAKIEVGKKSVR</sequence>
<keyword evidence="3" id="KW-1185">Reference proteome</keyword>
<dbReference type="OrthoDB" id="529994at2759"/>
<dbReference type="AlphaFoldDB" id="A0A835SIJ5"/>
<dbReference type="EMBL" id="JAEHOC010000038">
    <property type="protein sequence ID" value="KAG2427822.1"/>
    <property type="molecule type" value="Genomic_DNA"/>
</dbReference>
<organism evidence="2 3">
    <name type="scientific">Chlamydomonas incerta</name>
    <dbReference type="NCBI Taxonomy" id="51695"/>
    <lineage>
        <taxon>Eukaryota</taxon>
        <taxon>Viridiplantae</taxon>
        <taxon>Chlorophyta</taxon>
        <taxon>core chlorophytes</taxon>
        <taxon>Chlorophyceae</taxon>
        <taxon>CS clade</taxon>
        <taxon>Chlamydomonadales</taxon>
        <taxon>Chlamydomonadaceae</taxon>
        <taxon>Chlamydomonas</taxon>
    </lineage>
</organism>